<keyword evidence="2" id="KW-1185">Reference proteome</keyword>
<accession>A0AAV7EH40</accession>
<evidence type="ECO:0000313" key="2">
    <source>
        <dbReference type="Proteomes" id="UP000825729"/>
    </source>
</evidence>
<organism evidence="1 2">
    <name type="scientific">Aristolochia fimbriata</name>
    <name type="common">White veined hardy Dutchman's pipe vine</name>
    <dbReference type="NCBI Taxonomy" id="158543"/>
    <lineage>
        <taxon>Eukaryota</taxon>
        <taxon>Viridiplantae</taxon>
        <taxon>Streptophyta</taxon>
        <taxon>Embryophyta</taxon>
        <taxon>Tracheophyta</taxon>
        <taxon>Spermatophyta</taxon>
        <taxon>Magnoliopsida</taxon>
        <taxon>Magnoliidae</taxon>
        <taxon>Piperales</taxon>
        <taxon>Aristolochiaceae</taxon>
        <taxon>Aristolochia</taxon>
    </lineage>
</organism>
<proteinExistence type="predicted"/>
<evidence type="ECO:0000313" key="1">
    <source>
        <dbReference type="EMBL" id="KAG9448147.1"/>
    </source>
</evidence>
<dbReference type="PANTHER" id="PTHR28141">
    <property type="entry name" value="2',3'-CYCLIC-NUCLEOTIDE 3'-PHOSPHODIESTERASE"/>
    <property type="match status" value="1"/>
</dbReference>
<protein>
    <recommendedName>
        <fullName evidence="3">RNA ligase/cyclic nucleotide phosphodiesterase family protein</fullName>
    </recommendedName>
</protein>
<comment type="caution">
    <text evidence="1">The sequence shown here is derived from an EMBL/GenBank/DDBJ whole genome shotgun (WGS) entry which is preliminary data.</text>
</comment>
<dbReference type="GO" id="GO:0009187">
    <property type="term" value="P:cyclic nucleotide metabolic process"/>
    <property type="evidence" value="ECO:0007669"/>
    <property type="project" value="TreeGrafter"/>
</dbReference>
<dbReference type="AlphaFoldDB" id="A0AAV7EH40"/>
<dbReference type="InterPro" id="IPR012386">
    <property type="entry name" value="Cyclic-nucl_3Pdiesterase"/>
</dbReference>
<name>A0AAV7EH40_ARIFI</name>
<evidence type="ECO:0008006" key="3">
    <source>
        <dbReference type="Google" id="ProtNLM"/>
    </source>
</evidence>
<reference evidence="1 2" key="1">
    <citation type="submission" date="2021-07" db="EMBL/GenBank/DDBJ databases">
        <title>The Aristolochia fimbriata genome: insights into angiosperm evolution, floral development and chemical biosynthesis.</title>
        <authorList>
            <person name="Jiao Y."/>
        </authorList>
    </citation>
    <scope>NUCLEOTIDE SEQUENCE [LARGE SCALE GENOMIC DNA]</scope>
    <source>
        <strain evidence="1">IBCAS-2021</strain>
        <tissue evidence="1">Leaf</tissue>
    </source>
</reference>
<dbReference type="Proteomes" id="UP000825729">
    <property type="component" value="Unassembled WGS sequence"/>
</dbReference>
<dbReference type="SUPFAM" id="SSF55144">
    <property type="entry name" value="LigT-like"/>
    <property type="match status" value="1"/>
</dbReference>
<dbReference type="InterPro" id="IPR009097">
    <property type="entry name" value="Cyclic_Pdiesterase"/>
</dbReference>
<dbReference type="GO" id="GO:0004113">
    <property type="term" value="F:2',3'-cyclic-nucleotide 3'-phosphodiesterase activity"/>
    <property type="evidence" value="ECO:0007669"/>
    <property type="project" value="TreeGrafter"/>
</dbReference>
<gene>
    <name evidence="1" type="ORF">H6P81_014275</name>
</gene>
<sequence>MASSVVDEVAVYSVWAVPPEPVKERLQKLMGKLRDEFGGPAFEPHVTVVGAIRLPKMEALQKLRLSCEVNKPYTVRVNSVAKGTFFYQCVYLLVDPTPEVVEVSNRSCSHFGYERSTAYMPHLSLLYGDTSDDEKEKAVEKVKSLDPEISNLSFEVSRLTLCKTDTQDKTLKSWEKIAEFDLSGGSN</sequence>
<dbReference type="PANTHER" id="PTHR28141:SF1">
    <property type="entry name" value="2',3'-CYCLIC-NUCLEOTIDE 3'-PHOSPHODIESTERASE"/>
    <property type="match status" value="1"/>
</dbReference>
<dbReference type="PIRSF" id="PIRSF017903">
    <property type="entry name" value="CPDase_plant"/>
    <property type="match status" value="1"/>
</dbReference>
<dbReference type="EMBL" id="JAINDJ010000005">
    <property type="protein sequence ID" value="KAG9448147.1"/>
    <property type="molecule type" value="Genomic_DNA"/>
</dbReference>
<dbReference type="Pfam" id="PF13563">
    <property type="entry name" value="2_5_RNA_ligase2"/>
    <property type="match status" value="1"/>
</dbReference>
<dbReference type="Gene3D" id="3.90.1140.10">
    <property type="entry name" value="Cyclic phosphodiesterase"/>
    <property type="match status" value="1"/>
</dbReference>
<dbReference type="FunFam" id="3.90.1140.10:FF:000007">
    <property type="entry name" value="Cyclic phosphodiesterase"/>
    <property type="match status" value="1"/>
</dbReference>